<evidence type="ECO:0000256" key="6">
    <source>
        <dbReference type="SAM" id="Phobius"/>
    </source>
</evidence>
<keyword evidence="8" id="KW-1185">Reference proteome</keyword>
<evidence type="ECO:0008006" key="9">
    <source>
        <dbReference type="Google" id="ProtNLM"/>
    </source>
</evidence>
<dbReference type="AlphaFoldDB" id="A0AAD6Y8E4"/>
<dbReference type="Proteomes" id="UP001219525">
    <property type="component" value="Unassembled WGS sequence"/>
</dbReference>
<feature type="region of interest" description="Disordered" evidence="5">
    <location>
        <begin position="18"/>
        <end position="64"/>
    </location>
</feature>
<feature type="compositionally biased region" description="Low complexity" evidence="5">
    <location>
        <begin position="51"/>
        <end position="64"/>
    </location>
</feature>
<keyword evidence="3 6" id="KW-1133">Transmembrane helix</keyword>
<accession>A0AAD6Y8E4</accession>
<comment type="subcellular location">
    <subcellularLocation>
        <location evidence="1">Membrane</location>
        <topology evidence="1">Multi-pass membrane protein</topology>
    </subcellularLocation>
</comment>
<feature type="transmembrane region" description="Helical" evidence="6">
    <location>
        <begin position="194"/>
        <end position="216"/>
    </location>
</feature>
<evidence type="ECO:0000313" key="7">
    <source>
        <dbReference type="EMBL" id="KAJ7196111.1"/>
    </source>
</evidence>
<feature type="compositionally biased region" description="Polar residues" evidence="5">
    <location>
        <begin position="24"/>
        <end position="36"/>
    </location>
</feature>
<reference evidence="7" key="1">
    <citation type="submission" date="2023-03" db="EMBL/GenBank/DDBJ databases">
        <title>Massive genome expansion in bonnet fungi (Mycena s.s.) driven by repeated elements and novel gene families across ecological guilds.</title>
        <authorList>
            <consortium name="Lawrence Berkeley National Laboratory"/>
            <person name="Harder C.B."/>
            <person name="Miyauchi S."/>
            <person name="Viragh M."/>
            <person name="Kuo A."/>
            <person name="Thoen E."/>
            <person name="Andreopoulos B."/>
            <person name="Lu D."/>
            <person name="Skrede I."/>
            <person name="Drula E."/>
            <person name="Henrissat B."/>
            <person name="Morin E."/>
            <person name="Kohler A."/>
            <person name="Barry K."/>
            <person name="LaButti K."/>
            <person name="Morin E."/>
            <person name="Salamov A."/>
            <person name="Lipzen A."/>
            <person name="Mereny Z."/>
            <person name="Hegedus B."/>
            <person name="Baldrian P."/>
            <person name="Stursova M."/>
            <person name="Weitz H."/>
            <person name="Taylor A."/>
            <person name="Grigoriev I.V."/>
            <person name="Nagy L.G."/>
            <person name="Martin F."/>
            <person name="Kauserud H."/>
        </authorList>
    </citation>
    <scope>NUCLEOTIDE SEQUENCE</scope>
    <source>
        <strain evidence="7">9144</strain>
    </source>
</reference>
<evidence type="ECO:0000256" key="5">
    <source>
        <dbReference type="SAM" id="MobiDB-lite"/>
    </source>
</evidence>
<gene>
    <name evidence="7" type="ORF">GGX14DRAFT_376445</name>
</gene>
<keyword evidence="4 6" id="KW-0472">Membrane</keyword>
<dbReference type="GO" id="GO:0016020">
    <property type="term" value="C:membrane"/>
    <property type="evidence" value="ECO:0007669"/>
    <property type="project" value="UniProtKB-SubCell"/>
</dbReference>
<feature type="transmembrane region" description="Helical" evidence="6">
    <location>
        <begin position="120"/>
        <end position="144"/>
    </location>
</feature>
<evidence type="ECO:0000256" key="2">
    <source>
        <dbReference type="ARBA" id="ARBA00022692"/>
    </source>
</evidence>
<proteinExistence type="predicted"/>
<dbReference type="InterPro" id="IPR018499">
    <property type="entry name" value="Tetraspanin/Peripherin"/>
</dbReference>
<evidence type="ECO:0000256" key="1">
    <source>
        <dbReference type="ARBA" id="ARBA00004141"/>
    </source>
</evidence>
<feature type="transmembrane region" description="Helical" evidence="6">
    <location>
        <begin position="287"/>
        <end position="309"/>
    </location>
</feature>
<dbReference type="Pfam" id="PF00335">
    <property type="entry name" value="Tetraspanin"/>
    <property type="match status" value="1"/>
</dbReference>
<comment type="caution">
    <text evidence="7">The sequence shown here is derived from an EMBL/GenBank/DDBJ whole genome shotgun (WGS) entry which is preliminary data.</text>
</comment>
<dbReference type="EMBL" id="JARJCW010000086">
    <property type="protein sequence ID" value="KAJ7196111.1"/>
    <property type="molecule type" value="Genomic_DNA"/>
</dbReference>
<sequence length="391" mass="43360">MPDFTRLSHLARGLSAHTSRLRFSRTQSTAPNSSHAVVTHRPHTPRSQSDGSSTAGTASSGTTAVDEGHRALIKSIGTTDRFTHKWPRPQSLRVDSAADVVSARLLENGLGVDSAESWTAFKWCLLFSVCTVFTYGGAALICALMTWFRTWNQADVMYVADNDVLVLITLAGAILVFTALVGLSGVLLNARPILAMYTILLWPAFAALVAIGYVAYKRAAYALDHKLNLSWSQYYTPLGRLLIQDSLHCCGFYSALHEATSSKRCYFRTALPGCKGKLYRFERANLALIWSTVFSLVPMHLLNILLALLCANHVTETFGRGLTPERYRLTGSDVQADAAKLVQGAMPSEVMPKERLQTVDDFSREWDGMEHESPFLWHEEHQHQYDGHPIV</sequence>
<evidence type="ECO:0000313" key="8">
    <source>
        <dbReference type="Proteomes" id="UP001219525"/>
    </source>
</evidence>
<evidence type="ECO:0000256" key="3">
    <source>
        <dbReference type="ARBA" id="ARBA00022989"/>
    </source>
</evidence>
<evidence type="ECO:0000256" key="4">
    <source>
        <dbReference type="ARBA" id="ARBA00023136"/>
    </source>
</evidence>
<feature type="transmembrane region" description="Helical" evidence="6">
    <location>
        <begin position="164"/>
        <end position="188"/>
    </location>
</feature>
<name>A0AAD6Y8E4_9AGAR</name>
<keyword evidence="2 6" id="KW-0812">Transmembrane</keyword>
<protein>
    <recommendedName>
        <fullName evidence="9">Tetraspanin Tsp2</fullName>
    </recommendedName>
</protein>
<organism evidence="7 8">
    <name type="scientific">Mycena pura</name>
    <dbReference type="NCBI Taxonomy" id="153505"/>
    <lineage>
        <taxon>Eukaryota</taxon>
        <taxon>Fungi</taxon>
        <taxon>Dikarya</taxon>
        <taxon>Basidiomycota</taxon>
        <taxon>Agaricomycotina</taxon>
        <taxon>Agaricomycetes</taxon>
        <taxon>Agaricomycetidae</taxon>
        <taxon>Agaricales</taxon>
        <taxon>Marasmiineae</taxon>
        <taxon>Mycenaceae</taxon>
        <taxon>Mycena</taxon>
    </lineage>
</organism>